<feature type="domain" description="SHSP" evidence="4">
    <location>
        <begin position="1"/>
        <end position="85"/>
    </location>
</feature>
<dbReference type="InterPro" id="IPR002068">
    <property type="entry name" value="A-crystallin/Hsp20_dom"/>
</dbReference>
<gene>
    <name evidence="5" type="ORF">GOP47_0019517</name>
</gene>
<evidence type="ECO:0000256" key="3">
    <source>
        <dbReference type="RuleBase" id="RU003616"/>
    </source>
</evidence>
<keyword evidence="1" id="KW-0346">Stress response</keyword>
<proteinExistence type="inferred from homology"/>
<keyword evidence="6" id="KW-1185">Reference proteome</keyword>
<name>A0A9D4Z8P5_ADICA</name>
<dbReference type="SUPFAM" id="SSF49764">
    <property type="entry name" value="HSP20-like chaperones"/>
    <property type="match status" value="1"/>
</dbReference>
<dbReference type="Pfam" id="PF00011">
    <property type="entry name" value="HSP20"/>
    <property type="match status" value="1"/>
</dbReference>
<evidence type="ECO:0000313" key="6">
    <source>
        <dbReference type="Proteomes" id="UP000886520"/>
    </source>
</evidence>
<evidence type="ECO:0000313" key="5">
    <source>
        <dbReference type="EMBL" id="KAI5064822.1"/>
    </source>
</evidence>
<sequence>MLPPSQHAGGLGLPHLQGQTARVGQGAGGRWVCAADQQFLRRFRLPDNAKVEQVQAAMENSVLTVTVPKMALPEPKSSVKSVDISG</sequence>
<dbReference type="PANTHER" id="PTHR11527">
    <property type="entry name" value="HEAT-SHOCK PROTEIN 20 FAMILY MEMBER"/>
    <property type="match status" value="1"/>
</dbReference>
<dbReference type="PROSITE" id="PS01031">
    <property type="entry name" value="SHSP"/>
    <property type="match status" value="1"/>
</dbReference>
<dbReference type="AlphaFoldDB" id="A0A9D4Z8P5"/>
<comment type="similarity">
    <text evidence="2 3">Belongs to the small heat shock protein (HSP20) family.</text>
</comment>
<comment type="caution">
    <text evidence="5">The sequence shown here is derived from an EMBL/GenBank/DDBJ whole genome shotgun (WGS) entry which is preliminary data.</text>
</comment>
<reference evidence="5" key="1">
    <citation type="submission" date="2021-01" db="EMBL/GenBank/DDBJ databases">
        <title>Adiantum capillus-veneris genome.</title>
        <authorList>
            <person name="Fang Y."/>
            <person name="Liao Q."/>
        </authorList>
    </citation>
    <scope>NUCLEOTIDE SEQUENCE</scope>
    <source>
        <strain evidence="5">H3</strain>
        <tissue evidence="5">Leaf</tissue>
    </source>
</reference>
<evidence type="ECO:0000259" key="4">
    <source>
        <dbReference type="PROSITE" id="PS01031"/>
    </source>
</evidence>
<dbReference type="InterPro" id="IPR008978">
    <property type="entry name" value="HSP20-like_chaperone"/>
</dbReference>
<dbReference type="InterPro" id="IPR031107">
    <property type="entry name" value="Small_HSP"/>
</dbReference>
<protein>
    <recommendedName>
        <fullName evidence="4">SHSP domain-containing protein</fullName>
    </recommendedName>
</protein>
<dbReference type="EMBL" id="JABFUD020000019">
    <property type="protein sequence ID" value="KAI5064822.1"/>
    <property type="molecule type" value="Genomic_DNA"/>
</dbReference>
<dbReference type="OrthoDB" id="2960525at2759"/>
<dbReference type="Proteomes" id="UP000886520">
    <property type="component" value="Chromosome 19"/>
</dbReference>
<evidence type="ECO:0000256" key="1">
    <source>
        <dbReference type="ARBA" id="ARBA00023016"/>
    </source>
</evidence>
<evidence type="ECO:0000256" key="2">
    <source>
        <dbReference type="PROSITE-ProRule" id="PRU00285"/>
    </source>
</evidence>
<organism evidence="5 6">
    <name type="scientific">Adiantum capillus-veneris</name>
    <name type="common">Maidenhair fern</name>
    <dbReference type="NCBI Taxonomy" id="13818"/>
    <lineage>
        <taxon>Eukaryota</taxon>
        <taxon>Viridiplantae</taxon>
        <taxon>Streptophyta</taxon>
        <taxon>Embryophyta</taxon>
        <taxon>Tracheophyta</taxon>
        <taxon>Polypodiopsida</taxon>
        <taxon>Polypodiidae</taxon>
        <taxon>Polypodiales</taxon>
        <taxon>Pteridineae</taxon>
        <taxon>Pteridaceae</taxon>
        <taxon>Vittarioideae</taxon>
        <taxon>Adiantum</taxon>
    </lineage>
</organism>
<accession>A0A9D4Z8P5</accession>
<dbReference type="Gene3D" id="2.60.40.790">
    <property type="match status" value="1"/>
</dbReference>